<evidence type="ECO:0000256" key="1">
    <source>
        <dbReference type="SAM" id="MobiDB-lite"/>
    </source>
</evidence>
<feature type="region of interest" description="Disordered" evidence="1">
    <location>
        <begin position="15"/>
        <end position="38"/>
    </location>
</feature>
<organism evidence="2 3">
    <name type="scientific">Xenorhabdus bovienii str. puntauvense</name>
    <dbReference type="NCBI Taxonomy" id="1398201"/>
    <lineage>
        <taxon>Bacteria</taxon>
        <taxon>Pseudomonadati</taxon>
        <taxon>Pseudomonadota</taxon>
        <taxon>Gammaproteobacteria</taxon>
        <taxon>Enterobacterales</taxon>
        <taxon>Morganellaceae</taxon>
        <taxon>Xenorhabdus</taxon>
    </lineage>
</organism>
<evidence type="ECO:0000313" key="2">
    <source>
        <dbReference type="EMBL" id="CDG95980.1"/>
    </source>
</evidence>
<comment type="caution">
    <text evidence="2">The sequence shown here is derived from an EMBL/GenBank/DDBJ whole genome shotgun (WGS) entry which is preliminary data.</text>
</comment>
<sequence length="38" mass="4641">MRFFHERIIKHAKKENEERLLQAHPRTGKLSIRNAKEK</sequence>
<gene>
    <name evidence="2" type="ORF">XBP1_1770001</name>
</gene>
<dbReference type="AlphaFoldDB" id="A0A077NDG6"/>
<reference evidence="2" key="1">
    <citation type="submission" date="2013-07" db="EMBL/GenBank/DDBJ databases">
        <title>Sub-species coevolution in mutualistic symbiosis.</title>
        <authorList>
            <person name="Murfin K."/>
            <person name="Klassen J."/>
            <person name="Lee M."/>
            <person name="Forst S."/>
            <person name="Stock P."/>
            <person name="Goodrich-Blair H."/>
        </authorList>
    </citation>
    <scope>NUCLEOTIDE SEQUENCE [LARGE SCALE GENOMIC DNA]</scope>
    <source>
        <strain evidence="2">Puntauvense</strain>
    </source>
</reference>
<dbReference type="EMBL" id="CBSW010000087">
    <property type="protein sequence ID" value="CDG95980.1"/>
    <property type="molecule type" value="Genomic_DNA"/>
</dbReference>
<dbReference type="Proteomes" id="UP000028511">
    <property type="component" value="Unassembled WGS sequence"/>
</dbReference>
<protein>
    <submittedName>
        <fullName evidence="2">Uncharacterized protein</fullName>
    </submittedName>
</protein>
<accession>A0A077NDG6</accession>
<name>A0A077NDG6_XENBV</name>
<proteinExistence type="predicted"/>
<dbReference type="HOGENOM" id="CLU_3334987_0_0_6"/>
<evidence type="ECO:0000313" key="3">
    <source>
        <dbReference type="Proteomes" id="UP000028511"/>
    </source>
</evidence>